<dbReference type="OrthoDB" id="2370036at2759"/>
<comment type="caution">
    <text evidence="1">The sequence shown here is derived from an EMBL/GenBank/DDBJ whole genome shotgun (WGS) entry which is preliminary data.</text>
</comment>
<name>A0A9N9PJM9_9GLOM</name>
<evidence type="ECO:0000313" key="2">
    <source>
        <dbReference type="Proteomes" id="UP000789759"/>
    </source>
</evidence>
<evidence type="ECO:0000313" key="1">
    <source>
        <dbReference type="EMBL" id="CAG8823003.1"/>
    </source>
</evidence>
<feature type="non-terminal residue" evidence="1">
    <location>
        <position position="1"/>
    </location>
</feature>
<sequence length="145" mass="16775">DNIHLNSQDELVGVIMQFQQIDNNDCIINDFYIFNQIKAPDALNMALDLKCEDEFIDRKKSSIESANKENMQVQISDSIVNKHHRCPSNKQIKASSESNVQHDRTNNKLINIKELNKMNKDLSTESSIIQTYNNESKHKYIFQAC</sequence>
<proteinExistence type="predicted"/>
<dbReference type="AlphaFoldDB" id="A0A9N9PJM9"/>
<accession>A0A9N9PJM9</accession>
<dbReference type="EMBL" id="CAJVQA010052395">
    <property type="protein sequence ID" value="CAG8823003.1"/>
    <property type="molecule type" value="Genomic_DNA"/>
</dbReference>
<dbReference type="Proteomes" id="UP000789759">
    <property type="component" value="Unassembled WGS sequence"/>
</dbReference>
<reference evidence="1" key="1">
    <citation type="submission" date="2021-06" db="EMBL/GenBank/DDBJ databases">
        <authorList>
            <person name="Kallberg Y."/>
            <person name="Tangrot J."/>
            <person name="Rosling A."/>
        </authorList>
    </citation>
    <scope>NUCLEOTIDE SEQUENCE</scope>
    <source>
        <strain evidence="1">FL966</strain>
    </source>
</reference>
<protein>
    <submittedName>
        <fullName evidence="1">6941_t:CDS:1</fullName>
    </submittedName>
</protein>
<gene>
    <name evidence="1" type="ORF">CPELLU_LOCUS19870</name>
</gene>
<feature type="non-terminal residue" evidence="1">
    <location>
        <position position="145"/>
    </location>
</feature>
<organism evidence="1 2">
    <name type="scientific">Cetraspora pellucida</name>
    <dbReference type="NCBI Taxonomy" id="1433469"/>
    <lineage>
        <taxon>Eukaryota</taxon>
        <taxon>Fungi</taxon>
        <taxon>Fungi incertae sedis</taxon>
        <taxon>Mucoromycota</taxon>
        <taxon>Glomeromycotina</taxon>
        <taxon>Glomeromycetes</taxon>
        <taxon>Diversisporales</taxon>
        <taxon>Gigasporaceae</taxon>
        <taxon>Cetraspora</taxon>
    </lineage>
</organism>
<keyword evidence="2" id="KW-1185">Reference proteome</keyword>